<dbReference type="InterPro" id="IPR045508">
    <property type="entry name" value="DUF6482"/>
</dbReference>
<evidence type="ECO:0000313" key="2">
    <source>
        <dbReference type="Proteomes" id="UP001209713"/>
    </source>
</evidence>
<sequence>MRLKDLGKVTSFEKVIIHSLAPNLYQLSVVVDGEELFVENDKGALLSSHNKQDLQTLFKDKEVASMVLHQQSAYDEMVGQPTRESANRLEVPIGNTDLF</sequence>
<dbReference type="RefSeq" id="WP_263531169.1">
    <property type="nucleotide sequence ID" value="NZ_JAOVZB010000006.1"/>
</dbReference>
<keyword evidence="2" id="KW-1185">Reference proteome</keyword>
<reference evidence="1 2" key="1">
    <citation type="submission" date="2022-10" db="EMBL/GenBank/DDBJ databases">
        <title>Marinomonas transparenta sp. nov. and Marinomonas sargassi sp. nov., isolated from marine alga (Sargassum natans (L.) Gaillon).</title>
        <authorList>
            <person name="Wang Y."/>
        </authorList>
    </citation>
    <scope>NUCLEOTIDE SEQUENCE [LARGE SCALE GENOMIC DNA]</scope>
    <source>
        <strain evidence="1 2">C2222</strain>
    </source>
</reference>
<evidence type="ECO:0000313" key="1">
    <source>
        <dbReference type="EMBL" id="MCV2403787.1"/>
    </source>
</evidence>
<accession>A0ABT2YV57</accession>
<dbReference type="Pfam" id="PF20090">
    <property type="entry name" value="DUF6482"/>
    <property type="match status" value="1"/>
</dbReference>
<protein>
    <submittedName>
        <fullName evidence="1">DUF6482 family protein</fullName>
    </submittedName>
</protein>
<comment type="caution">
    <text evidence="1">The sequence shown here is derived from an EMBL/GenBank/DDBJ whole genome shotgun (WGS) entry which is preliminary data.</text>
</comment>
<dbReference type="EMBL" id="JAOVZB010000006">
    <property type="protein sequence ID" value="MCV2403787.1"/>
    <property type="molecule type" value="Genomic_DNA"/>
</dbReference>
<proteinExistence type="predicted"/>
<organism evidence="1 2">
    <name type="scientific">Marinomonas sargassi</name>
    <dbReference type="NCBI Taxonomy" id="2984494"/>
    <lineage>
        <taxon>Bacteria</taxon>
        <taxon>Pseudomonadati</taxon>
        <taxon>Pseudomonadota</taxon>
        <taxon>Gammaproteobacteria</taxon>
        <taxon>Oceanospirillales</taxon>
        <taxon>Oceanospirillaceae</taxon>
        <taxon>Marinomonas</taxon>
    </lineage>
</organism>
<dbReference type="Proteomes" id="UP001209713">
    <property type="component" value="Unassembled WGS sequence"/>
</dbReference>
<gene>
    <name evidence="1" type="ORF">OFY17_13015</name>
</gene>
<name>A0ABT2YV57_9GAMM</name>